<dbReference type="InterPro" id="IPR003309">
    <property type="entry name" value="SCAN_dom"/>
</dbReference>
<feature type="domain" description="SCAN box" evidence="8">
    <location>
        <begin position="133"/>
        <end position="209"/>
    </location>
</feature>
<evidence type="ECO:0000313" key="10">
    <source>
        <dbReference type="Proteomes" id="UP000050525"/>
    </source>
</evidence>
<evidence type="ECO:0000256" key="4">
    <source>
        <dbReference type="ARBA" id="ARBA00022759"/>
    </source>
</evidence>
<dbReference type="Pfam" id="PF17917">
    <property type="entry name" value="RT_RNaseH"/>
    <property type="match status" value="1"/>
</dbReference>
<dbReference type="FunFam" id="3.10.20.370:FF:000001">
    <property type="entry name" value="Retrovirus-related Pol polyprotein from transposon 17.6-like protein"/>
    <property type="match status" value="1"/>
</dbReference>
<evidence type="ECO:0000256" key="6">
    <source>
        <dbReference type="ARBA" id="ARBA00022918"/>
    </source>
</evidence>
<keyword evidence="6" id="KW-0695">RNA-directed DNA polymerase</keyword>
<dbReference type="STRING" id="8496.A0A151MYF5"/>
<evidence type="ECO:0000256" key="2">
    <source>
        <dbReference type="ARBA" id="ARBA00022695"/>
    </source>
</evidence>
<keyword evidence="5" id="KW-0378">Hydrolase</keyword>
<dbReference type="PROSITE" id="PS50804">
    <property type="entry name" value="SCAN_BOX"/>
    <property type="match status" value="1"/>
</dbReference>
<accession>A0A151MYF5</accession>
<keyword evidence="3" id="KW-0540">Nuclease</keyword>
<evidence type="ECO:0000256" key="5">
    <source>
        <dbReference type="ARBA" id="ARBA00022801"/>
    </source>
</evidence>
<comment type="caution">
    <text evidence="9">The sequence shown here is derived from an EMBL/GenBank/DDBJ whole genome shotgun (WGS) entry which is preliminary data.</text>
</comment>
<name>A0A151MYF5_ALLMI</name>
<dbReference type="CDD" id="cd09274">
    <property type="entry name" value="RNase_HI_RT_Ty3"/>
    <property type="match status" value="1"/>
</dbReference>
<dbReference type="Proteomes" id="UP000050525">
    <property type="component" value="Unassembled WGS sequence"/>
</dbReference>
<evidence type="ECO:0000259" key="8">
    <source>
        <dbReference type="PROSITE" id="PS50804"/>
    </source>
</evidence>
<dbReference type="GO" id="GO:0003964">
    <property type="term" value="F:RNA-directed DNA polymerase activity"/>
    <property type="evidence" value="ECO:0007669"/>
    <property type="project" value="UniProtKB-KW"/>
</dbReference>
<dbReference type="Gene3D" id="1.10.4020.10">
    <property type="entry name" value="DNA breaking-rejoining enzymes"/>
    <property type="match status" value="1"/>
</dbReference>
<dbReference type="Pfam" id="PF02023">
    <property type="entry name" value="SCAN"/>
    <property type="match status" value="1"/>
</dbReference>
<dbReference type="InterPro" id="IPR041373">
    <property type="entry name" value="RT_RNaseH"/>
</dbReference>
<dbReference type="InterPro" id="IPR038269">
    <property type="entry name" value="SCAN_sf"/>
</dbReference>
<dbReference type="SUPFAM" id="SSF56672">
    <property type="entry name" value="DNA/RNA polymerases"/>
    <property type="match status" value="1"/>
</dbReference>
<evidence type="ECO:0000256" key="3">
    <source>
        <dbReference type="ARBA" id="ARBA00022722"/>
    </source>
</evidence>
<dbReference type="SUPFAM" id="SSF47353">
    <property type="entry name" value="Retrovirus capsid dimerization domain-like"/>
    <property type="match status" value="1"/>
</dbReference>
<keyword evidence="1" id="KW-0808">Transferase</keyword>
<dbReference type="PANTHER" id="PTHR46888:SF1">
    <property type="entry name" value="RIBONUCLEASE H"/>
    <property type="match status" value="1"/>
</dbReference>
<dbReference type="GO" id="GO:0016787">
    <property type="term" value="F:hydrolase activity"/>
    <property type="evidence" value="ECO:0007669"/>
    <property type="project" value="UniProtKB-KW"/>
</dbReference>
<evidence type="ECO:0000313" key="9">
    <source>
        <dbReference type="EMBL" id="KYO29488.1"/>
    </source>
</evidence>
<protein>
    <recommendedName>
        <fullName evidence="8">SCAN box domain-containing protein</fullName>
    </recommendedName>
</protein>
<dbReference type="AlphaFoldDB" id="A0A151MYF5"/>
<dbReference type="InterPro" id="IPR043502">
    <property type="entry name" value="DNA/RNA_pol_sf"/>
</dbReference>
<keyword evidence="10" id="KW-1185">Reference proteome</keyword>
<evidence type="ECO:0000256" key="1">
    <source>
        <dbReference type="ARBA" id="ARBA00022679"/>
    </source>
</evidence>
<dbReference type="GO" id="GO:0004519">
    <property type="term" value="F:endonuclease activity"/>
    <property type="evidence" value="ECO:0007669"/>
    <property type="project" value="UniProtKB-KW"/>
</dbReference>
<keyword evidence="2" id="KW-0548">Nucleotidyltransferase</keyword>
<evidence type="ECO:0000256" key="7">
    <source>
        <dbReference type="SAM" id="MobiDB-lite"/>
    </source>
</evidence>
<gene>
    <name evidence="9" type="ORF">Y1Q_0000163</name>
</gene>
<keyword evidence="4" id="KW-0255">Endonuclease</keyword>
<reference evidence="9 10" key="1">
    <citation type="journal article" date="2012" name="Genome Biol.">
        <title>Sequencing three crocodilian genomes to illuminate the evolution of archosaurs and amniotes.</title>
        <authorList>
            <person name="St John J.A."/>
            <person name="Braun E.L."/>
            <person name="Isberg S.R."/>
            <person name="Miles L.G."/>
            <person name="Chong A.Y."/>
            <person name="Gongora J."/>
            <person name="Dalzell P."/>
            <person name="Moran C."/>
            <person name="Bed'hom B."/>
            <person name="Abzhanov A."/>
            <person name="Burgess S.C."/>
            <person name="Cooksey A.M."/>
            <person name="Castoe T.A."/>
            <person name="Crawford N.G."/>
            <person name="Densmore L.D."/>
            <person name="Drew J.C."/>
            <person name="Edwards S.V."/>
            <person name="Faircloth B.C."/>
            <person name="Fujita M.K."/>
            <person name="Greenwold M.J."/>
            <person name="Hoffmann F.G."/>
            <person name="Howard J.M."/>
            <person name="Iguchi T."/>
            <person name="Janes D.E."/>
            <person name="Khan S.Y."/>
            <person name="Kohno S."/>
            <person name="de Koning A.J."/>
            <person name="Lance S.L."/>
            <person name="McCarthy F.M."/>
            <person name="McCormack J.E."/>
            <person name="Merchant M.E."/>
            <person name="Peterson D.G."/>
            <person name="Pollock D.D."/>
            <person name="Pourmand N."/>
            <person name="Raney B.J."/>
            <person name="Roessler K.A."/>
            <person name="Sanford J.R."/>
            <person name="Sawyer R.H."/>
            <person name="Schmidt C.J."/>
            <person name="Triplett E.W."/>
            <person name="Tuberville T.D."/>
            <person name="Venegas-Anaya M."/>
            <person name="Howard J.T."/>
            <person name="Jarvis E.D."/>
            <person name="Guillette L.J.Jr."/>
            <person name="Glenn T.C."/>
            <person name="Green R.E."/>
            <person name="Ray D.A."/>
        </authorList>
    </citation>
    <scope>NUCLEOTIDE SEQUENCE [LARGE SCALE GENOMIC DNA]</scope>
    <source>
        <strain evidence="9">KSC_2009_1</strain>
    </source>
</reference>
<dbReference type="PANTHER" id="PTHR46888">
    <property type="entry name" value="ZINC KNUCKLE DOMAINCONTAINING PROTEIN-RELATED"/>
    <property type="match status" value="1"/>
</dbReference>
<sequence>MEGLDMAAYANTQPVPLTAVDVLGQNLQALPQIVDSQQQMFDRQQEWLRRSQVSFKMPKMMKDDDPEVYIDAFECHALMTGLPQDYWASQLGALVVGAAQVAYRAIPREKARDYEQVKQAIFYRLEISPDHYRRLFRARKGPDERRPWVLLQLLQDLLDKWVNPVGSDHEGLADQVILEQFQNDLEERTQRWVHQHSPRNCEEALKLAEAFAAAEADYPRERRSPGPALALPKEAERRRVPVRGHGRDTTDASETAVGAVLTQEEEGIEGPVAYASRKLSSAERRYATIERECLAIRWAVDHSWYYLMGQDFKLVTDHAPLWWLSTARTDNARIT</sequence>
<organism evidence="9 10">
    <name type="scientific">Alligator mississippiensis</name>
    <name type="common">American alligator</name>
    <dbReference type="NCBI Taxonomy" id="8496"/>
    <lineage>
        <taxon>Eukaryota</taxon>
        <taxon>Metazoa</taxon>
        <taxon>Chordata</taxon>
        <taxon>Craniata</taxon>
        <taxon>Vertebrata</taxon>
        <taxon>Euteleostomi</taxon>
        <taxon>Archelosauria</taxon>
        <taxon>Archosauria</taxon>
        <taxon>Crocodylia</taxon>
        <taxon>Alligatoridae</taxon>
        <taxon>Alligatorinae</taxon>
        <taxon>Alligator</taxon>
    </lineage>
</organism>
<proteinExistence type="predicted"/>
<dbReference type="EMBL" id="AKHW03004672">
    <property type="protein sequence ID" value="KYO29488.1"/>
    <property type="molecule type" value="Genomic_DNA"/>
</dbReference>
<dbReference type="Gene3D" id="3.10.20.370">
    <property type="match status" value="1"/>
</dbReference>
<feature type="region of interest" description="Disordered" evidence="7">
    <location>
        <begin position="216"/>
        <end position="235"/>
    </location>
</feature>